<dbReference type="Proteomes" id="UP000015442">
    <property type="component" value="Unassembled WGS sequence"/>
</dbReference>
<evidence type="ECO:0000313" key="1">
    <source>
        <dbReference type="EMBL" id="EQA71039.1"/>
    </source>
</evidence>
<dbReference type="EMBL" id="AKWY02000023">
    <property type="protein sequence ID" value="EQA71039.1"/>
    <property type="molecule type" value="Genomic_DNA"/>
</dbReference>
<name>T0FLM4_9LEPT</name>
<proteinExistence type="predicted"/>
<organism evidence="1 2">
    <name type="scientific">Leptospira noguchii serovar Panama str. CZ214</name>
    <dbReference type="NCBI Taxonomy" id="1001595"/>
    <lineage>
        <taxon>Bacteria</taxon>
        <taxon>Pseudomonadati</taxon>
        <taxon>Spirochaetota</taxon>
        <taxon>Spirochaetia</taxon>
        <taxon>Leptospirales</taxon>
        <taxon>Leptospiraceae</taxon>
        <taxon>Leptospira</taxon>
    </lineage>
</organism>
<reference evidence="1 2" key="1">
    <citation type="submission" date="2013-05" db="EMBL/GenBank/DDBJ databases">
        <authorList>
            <person name="Harkins D.M."/>
            <person name="Durkin A.S."/>
            <person name="Brinkac L.M."/>
            <person name="Haft D.H."/>
            <person name="Selengut J.D."/>
            <person name="Sanka R."/>
            <person name="DePew J."/>
            <person name="Purushe J."/>
            <person name="Hartskeerl R.A."/>
            <person name="Ahmed A."/>
            <person name="van der Linden H."/>
            <person name="Goris M.G.A."/>
            <person name="Vinetz J.M."/>
            <person name="Sutton G.G."/>
            <person name="Nierman W.C."/>
            <person name="Fouts D.E."/>
        </authorList>
    </citation>
    <scope>NUCLEOTIDE SEQUENCE [LARGE SCALE GENOMIC DNA]</scope>
    <source>
        <strain evidence="1 2">CZ214</strain>
    </source>
</reference>
<accession>T0FLM4</accession>
<evidence type="ECO:0000313" key="2">
    <source>
        <dbReference type="Proteomes" id="UP000015442"/>
    </source>
</evidence>
<sequence>MDKVDIAKLKSVYDSNSSLVYCVFILQINFENPELLLLKNSF</sequence>
<comment type="caution">
    <text evidence="1">The sequence shown here is derived from an EMBL/GenBank/DDBJ whole genome shotgun (WGS) entry which is preliminary data.</text>
</comment>
<protein>
    <submittedName>
        <fullName evidence="1">Uncharacterized protein</fullName>
    </submittedName>
</protein>
<gene>
    <name evidence="1" type="ORF">LEP1GSC059_3128</name>
</gene>
<dbReference type="AlphaFoldDB" id="T0FLM4"/>